<keyword evidence="8" id="KW-1133">Transmembrane helix</keyword>
<dbReference type="SUPFAM" id="SSF47384">
    <property type="entry name" value="Homodimeric domain of signal transducing histidine kinase"/>
    <property type="match status" value="1"/>
</dbReference>
<dbReference type="Gene3D" id="3.30.565.10">
    <property type="entry name" value="Histidine kinase-like ATPase, C-terminal domain"/>
    <property type="match status" value="1"/>
</dbReference>
<dbReference type="GO" id="GO:0000155">
    <property type="term" value="F:phosphorelay sensor kinase activity"/>
    <property type="evidence" value="ECO:0007669"/>
    <property type="project" value="InterPro"/>
</dbReference>
<keyword evidence="8" id="KW-0812">Transmembrane</keyword>
<organism evidence="10 11">
    <name type="scientific">Clostridium cellulovorans (strain ATCC 35296 / DSM 3052 / OCM 3 / 743B)</name>
    <dbReference type="NCBI Taxonomy" id="573061"/>
    <lineage>
        <taxon>Bacteria</taxon>
        <taxon>Bacillati</taxon>
        <taxon>Bacillota</taxon>
        <taxon>Clostridia</taxon>
        <taxon>Eubacteriales</taxon>
        <taxon>Clostridiaceae</taxon>
        <taxon>Clostridium</taxon>
    </lineage>
</organism>
<keyword evidence="6 10" id="KW-0418">Kinase</keyword>
<dbReference type="SUPFAM" id="SSF55874">
    <property type="entry name" value="ATPase domain of HSP90 chaperone/DNA topoisomerase II/histidine kinase"/>
    <property type="match status" value="1"/>
</dbReference>
<dbReference type="GO" id="GO:0016036">
    <property type="term" value="P:cellular response to phosphate starvation"/>
    <property type="evidence" value="ECO:0007669"/>
    <property type="project" value="TreeGrafter"/>
</dbReference>
<dbReference type="SMART" id="SM00387">
    <property type="entry name" value="HATPase_c"/>
    <property type="match status" value="1"/>
</dbReference>
<dbReference type="OrthoDB" id="9813151at2"/>
<gene>
    <name evidence="10" type="ordered locus">Clocel_3805</name>
</gene>
<protein>
    <recommendedName>
        <fullName evidence="3">histidine kinase</fullName>
        <ecNumber evidence="3">2.7.13.3</ecNumber>
    </recommendedName>
</protein>
<evidence type="ECO:0000256" key="5">
    <source>
        <dbReference type="ARBA" id="ARBA00022679"/>
    </source>
</evidence>
<keyword evidence="4" id="KW-0597">Phosphoprotein</keyword>
<dbReference type="EMBL" id="CP002160">
    <property type="protein sequence ID" value="ADL53475.1"/>
    <property type="molecule type" value="Genomic_DNA"/>
</dbReference>
<dbReference type="SMART" id="SM00388">
    <property type="entry name" value="HisKA"/>
    <property type="match status" value="1"/>
</dbReference>
<dbReference type="GO" id="GO:0005886">
    <property type="term" value="C:plasma membrane"/>
    <property type="evidence" value="ECO:0007669"/>
    <property type="project" value="TreeGrafter"/>
</dbReference>
<evidence type="ECO:0000313" key="11">
    <source>
        <dbReference type="Proteomes" id="UP000002730"/>
    </source>
</evidence>
<feature type="domain" description="Histidine kinase" evidence="9">
    <location>
        <begin position="251"/>
        <end position="465"/>
    </location>
</feature>
<dbReference type="InterPro" id="IPR036097">
    <property type="entry name" value="HisK_dim/P_sf"/>
</dbReference>
<dbReference type="InterPro" id="IPR036890">
    <property type="entry name" value="HATPase_C_sf"/>
</dbReference>
<keyword evidence="11" id="KW-1185">Reference proteome</keyword>
<comment type="catalytic activity">
    <reaction evidence="1">
        <text>ATP + protein L-histidine = ADP + protein N-phospho-L-histidine.</text>
        <dbReference type="EC" id="2.7.13.3"/>
    </reaction>
</comment>
<evidence type="ECO:0000256" key="4">
    <source>
        <dbReference type="ARBA" id="ARBA00022553"/>
    </source>
</evidence>
<keyword evidence="8" id="KW-0472">Membrane</keyword>
<dbReference type="FunFam" id="1.10.287.130:FF:000001">
    <property type="entry name" value="Two-component sensor histidine kinase"/>
    <property type="match status" value="1"/>
</dbReference>
<dbReference type="PROSITE" id="PS50109">
    <property type="entry name" value="HIS_KIN"/>
    <property type="match status" value="1"/>
</dbReference>
<dbReference type="CDD" id="cd00082">
    <property type="entry name" value="HisKA"/>
    <property type="match status" value="1"/>
</dbReference>
<dbReference type="Gene3D" id="1.10.287.130">
    <property type="match status" value="1"/>
</dbReference>
<dbReference type="InterPro" id="IPR003661">
    <property type="entry name" value="HisK_dim/P_dom"/>
</dbReference>
<name>D9SKQ3_CLOC7</name>
<evidence type="ECO:0000256" key="6">
    <source>
        <dbReference type="ARBA" id="ARBA00022777"/>
    </source>
</evidence>
<dbReference type="eggNOG" id="COG5002">
    <property type="taxonomic scope" value="Bacteria"/>
</dbReference>
<comment type="subcellular location">
    <subcellularLocation>
        <location evidence="2">Membrane</location>
    </subcellularLocation>
</comment>
<dbReference type="PANTHER" id="PTHR45453:SF1">
    <property type="entry name" value="PHOSPHATE REGULON SENSOR PROTEIN PHOR"/>
    <property type="match status" value="1"/>
</dbReference>
<evidence type="ECO:0000256" key="7">
    <source>
        <dbReference type="ARBA" id="ARBA00023012"/>
    </source>
</evidence>
<dbReference type="EC" id="2.7.13.3" evidence="3"/>
<proteinExistence type="predicted"/>
<feature type="transmembrane region" description="Helical" evidence="8">
    <location>
        <begin position="165"/>
        <end position="189"/>
    </location>
</feature>
<dbReference type="PANTHER" id="PTHR45453">
    <property type="entry name" value="PHOSPHATE REGULON SENSOR PROTEIN PHOR"/>
    <property type="match status" value="1"/>
</dbReference>
<dbReference type="Pfam" id="PF00512">
    <property type="entry name" value="HisKA"/>
    <property type="match status" value="1"/>
</dbReference>
<dbReference type="InterPro" id="IPR050351">
    <property type="entry name" value="BphY/WalK/GraS-like"/>
</dbReference>
<dbReference type="HOGENOM" id="CLU_000445_89_6_9"/>
<dbReference type="GO" id="GO:0004721">
    <property type="term" value="F:phosphoprotein phosphatase activity"/>
    <property type="evidence" value="ECO:0007669"/>
    <property type="project" value="TreeGrafter"/>
</dbReference>
<dbReference type="STRING" id="573061.Clocel_3805"/>
<dbReference type="InterPro" id="IPR005467">
    <property type="entry name" value="His_kinase_dom"/>
</dbReference>
<accession>D9SKQ3</accession>
<dbReference type="Pfam" id="PF02518">
    <property type="entry name" value="HATPase_c"/>
    <property type="match status" value="1"/>
</dbReference>
<dbReference type="KEGG" id="ccb:Clocel_3805"/>
<keyword evidence="7" id="KW-0902">Two-component regulatory system</keyword>
<keyword evidence="5" id="KW-0808">Transferase</keyword>
<dbReference type="RefSeq" id="WP_010073815.1">
    <property type="nucleotide sequence ID" value="NC_014393.1"/>
</dbReference>
<dbReference type="AlphaFoldDB" id="D9SKQ3"/>
<feature type="transmembrane region" description="Helical" evidence="8">
    <location>
        <begin position="12"/>
        <end position="32"/>
    </location>
</feature>
<reference evidence="10 11" key="1">
    <citation type="submission" date="2010-08" db="EMBL/GenBank/DDBJ databases">
        <title>Complete sequence of Clostridium cellulovorans 743B.</title>
        <authorList>
            <consortium name="US DOE Joint Genome Institute"/>
            <person name="Lucas S."/>
            <person name="Copeland A."/>
            <person name="Lapidus A."/>
            <person name="Cheng J.-F."/>
            <person name="Bruce D."/>
            <person name="Goodwin L."/>
            <person name="Pitluck S."/>
            <person name="Chertkov O."/>
            <person name="Detter J.C."/>
            <person name="Han C."/>
            <person name="Tapia R."/>
            <person name="Land M."/>
            <person name="Hauser L."/>
            <person name="Chang Y.-J."/>
            <person name="Jeffries C."/>
            <person name="Kyrpides N."/>
            <person name="Ivanova N."/>
            <person name="Mikhailova N."/>
            <person name="Hemme C.L."/>
            <person name="Woyke T."/>
        </authorList>
    </citation>
    <scope>NUCLEOTIDE SEQUENCE [LARGE SCALE GENOMIC DNA]</scope>
    <source>
        <strain evidence="11">ATCC 35296 / DSM 3052 / OCM 3 / 743B</strain>
    </source>
</reference>
<sequence length="468" mass="54575">MKAALTSKKFIIYNIFIVFIILFIGLNLRSLVFNNYWNEQKREYIEQSTMIEKAIHQYYHGESELQKVKENICDVEILTNSMINIIDDKGALNKELSSRIMNYEFTKDQLLKLHTDKFIDVKSKDEEFGFRDTFIYAISIFEDEKFIGAIVFNDFSGHIKSDADFALYVSMVFAIFIIVLSNSLWYIFFKKHIFEEVQKINFEAKLIAVGHREKRIDVRENYVLREIVESINSMAAELQRLDSEGKEIVSNVSHELRTPITSIRGFVQAIIDGIVPEENVGYYLEIVQKEMERLSRLINNLLDLSTYEANNTLLRLESFDVNQVIREVISIKENDIRNKNVFVDLSLVEERGVVLADRDKIFQVIVNILDNAIKYVYDCGIIRIETIVLENRLKVIIFNSGPCIEEENLKKIWNRFFKDEKQKAKSTGLGLAIVKHIMNLHGEKVWVENVGREGVNFIFTLQNDKVEK</sequence>
<evidence type="ECO:0000256" key="1">
    <source>
        <dbReference type="ARBA" id="ARBA00000085"/>
    </source>
</evidence>
<evidence type="ECO:0000313" key="10">
    <source>
        <dbReference type="EMBL" id="ADL53475.1"/>
    </source>
</evidence>
<evidence type="ECO:0000256" key="2">
    <source>
        <dbReference type="ARBA" id="ARBA00004370"/>
    </source>
</evidence>
<evidence type="ECO:0000256" key="8">
    <source>
        <dbReference type="SAM" id="Phobius"/>
    </source>
</evidence>
<evidence type="ECO:0000259" key="9">
    <source>
        <dbReference type="PROSITE" id="PS50109"/>
    </source>
</evidence>
<evidence type="ECO:0000256" key="3">
    <source>
        <dbReference type="ARBA" id="ARBA00012438"/>
    </source>
</evidence>
<dbReference type="Proteomes" id="UP000002730">
    <property type="component" value="Chromosome"/>
</dbReference>
<dbReference type="InterPro" id="IPR003594">
    <property type="entry name" value="HATPase_dom"/>
</dbReference>